<feature type="transmembrane region" description="Helical" evidence="1">
    <location>
        <begin position="37"/>
        <end position="55"/>
    </location>
</feature>
<keyword evidence="1" id="KW-0812">Transmembrane</keyword>
<dbReference type="Proteomes" id="UP000199029">
    <property type="component" value="Unassembled WGS sequence"/>
</dbReference>
<gene>
    <name evidence="2" type="ORF">SAMN04515668_4833</name>
</gene>
<evidence type="ECO:0000256" key="1">
    <source>
        <dbReference type="SAM" id="Phobius"/>
    </source>
</evidence>
<sequence>MLPLLLGLLAPPALYFFLLAVLPPRLPVDAVRRPLRWAHWGSGALILAAVGVCGTRWELSIRYPAGFALLVVGSGLVAGLRARLALVAGGGRLLARAQAWGTPVLLPGLWCWYAWRTADVVYWDAHVSLELTESTGWRSGVTSQSVTLYRARGVLFEQLLGDVHVTQAAPVYPDHPDQVLYHKDWWPVVRAVTVDEKSRTGVLRLSAGSIPFRVTE</sequence>
<keyword evidence="1" id="KW-1133">Transmembrane helix</keyword>
<reference evidence="3" key="1">
    <citation type="submission" date="2016-10" db="EMBL/GenBank/DDBJ databases">
        <authorList>
            <person name="Varghese N."/>
            <person name="Submissions S."/>
        </authorList>
    </citation>
    <scope>NUCLEOTIDE SEQUENCE [LARGE SCALE GENOMIC DNA]</scope>
    <source>
        <strain evidence="3">OR362-8,ATCC BAA-1266,JCM 13504</strain>
    </source>
</reference>
<proteinExistence type="predicted"/>
<dbReference type="AlphaFoldDB" id="A0A1I6BNM6"/>
<dbReference type="EMBL" id="FOXS01000010">
    <property type="protein sequence ID" value="SFQ82540.1"/>
    <property type="molecule type" value="Genomic_DNA"/>
</dbReference>
<name>A0A1I6BNM6_HYMAR</name>
<evidence type="ECO:0000313" key="3">
    <source>
        <dbReference type="Proteomes" id="UP000199029"/>
    </source>
</evidence>
<accession>A0A1I6BNM6</accession>
<evidence type="ECO:0000313" key="2">
    <source>
        <dbReference type="EMBL" id="SFQ82540.1"/>
    </source>
</evidence>
<keyword evidence="3" id="KW-1185">Reference proteome</keyword>
<keyword evidence="1" id="KW-0472">Membrane</keyword>
<protein>
    <submittedName>
        <fullName evidence="2">Uncharacterized protein</fullName>
    </submittedName>
</protein>
<organism evidence="2 3">
    <name type="scientific">Hymenobacter arizonensis</name>
    <name type="common">Siccationidurans arizonensis</name>
    <dbReference type="NCBI Taxonomy" id="1227077"/>
    <lineage>
        <taxon>Bacteria</taxon>
        <taxon>Pseudomonadati</taxon>
        <taxon>Bacteroidota</taxon>
        <taxon>Cytophagia</taxon>
        <taxon>Cytophagales</taxon>
        <taxon>Hymenobacteraceae</taxon>
        <taxon>Hymenobacter</taxon>
    </lineage>
</organism>
<feature type="transmembrane region" description="Helical" evidence="1">
    <location>
        <begin position="67"/>
        <end position="86"/>
    </location>
</feature>